<dbReference type="PANTHER" id="PTHR34222:SF100">
    <property type="entry name" value="CCHC-TYPE DOMAIN-CONTAINING PROTEIN"/>
    <property type="match status" value="1"/>
</dbReference>
<comment type="caution">
    <text evidence="2">The sequence shown here is derived from an EMBL/GenBank/DDBJ whole genome shotgun (WGS) entry which is preliminary data.</text>
</comment>
<gene>
    <name evidence="2" type="ORF">PIB30_047884</name>
</gene>
<name>A0ABU6YFH3_9FABA</name>
<dbReference type="EMBL" id="JASCZI010241965">
    <property type="protein sequence ID" value="MED6208719.1"/>
    <property type="molecule type" value="Genomic_DNA"/>
</dbReference>
<accession>A0ABU6YFH3</accession>
<feature type="compositionally biased region" description="Polar residues" evidence="1">
    <location>
        <begin position="7"/>
        <end position="20"/>
    </location>
</feature>
<keyword evidence="3" id="KW-1185">Reference proteome</keyword>
<sequence length="219" mass="24638">MKLMQRMQVNTSQRSRNAKDSTLNLELHKLSCVNSDETMDTVLRSIRKTRKADLRGADKSKLQSILLLSSPSQLNPYQLLKELHGLKQDRGQAVFDFLAQMETVWDQLTSCEPVLKDSTDAKAYDDYEPVRTSLLHQNPLPSLEDALPRLKSEETRLGLTRSKSDHVFATREKYVATITVLGTPLPNVLLLNATNANRRDISALTIPDNSFIIASSQDT</sequence>
<protein>
    <submittedName>
        <fullName evidence="2">Uncharacterized protein</fullName>
    </submittedName>
</protein>
<dbReference type="PANTHER" id="PTHR34222">
    <property type="entry name" value="GAG_PRE-INTEGRS DOMAIN-CONTAINING PROTEIN"/>
    <property type="match status" value="1"/>
</dbReference>
<evidence type="ECO:0000313" key="3">
    <source>
        <dbReference type="Proteomes" id="UP001341840"/>
    </source>
</evidence>
<evidence type="ECO:0000313" key="2">
    <source>
        <dbReference type="EMBL" id="MED6208719.1"/>
    </source>
</evidence>
<reference evidence="2 3" key="1">
    <citation type="journal article" date="2023" name="Plants (Basel)">
        <title>Bridging the Gap: Combining Genomics and Transcriptomics Approaches to Understand Stylosanthes scabra, an Orphan Legume from the Brazilian Caatinga.</title>
        <authorList>
            <person name="Ferreira-Neto J.R.C."/>
            <person name="da Silva M.D."/>
            <person name="Binneck E."/>
            <person name="de Melo N.F."/>
            <person name="da Silva R.H."/>
            <person name="de Melo A.L.T.M."/>
            <person name="Pandolfi V."/>
            <person name="Bustamante F.O."/>
            <person name="Brasileiro-Vidal A.C."/>
            <person name="Benko-Iseppon A.M."/>
        </authorList>
    </citation>
    <scope>NUCLEOTIDE SEQUENCE [LARGE SCALE GENOMIC DNA]</scope>
    <source>
        <tissue evidence="2">Leaves</tissue>
    </source>
</reference>
<dbReference type="Proteomes" id="UP001341840">
    <property type="component" value="Unassembled WGS sequence"/>
</dbReference>
<feature type="region of interest" description="Disordered" evidence="1">
    <location>
        <begin position="1"/>
        <end position="20"/>
    </location>
</feature>
<evidence type="ECO:0000256" key="1">
    <source>
        <dbReference type="SAM" id="MobiDB-lite"/>
    </source>
</evidence>
<proteinExistence type="predicted"/>
<organism evidence="2 3">
    <name type="scientific">Stylosanthes scabra</name>
    <dbReference type="NCBI Taxonomy" id="79078"/>
    <lineage>
        <taxon>Eukaryota</taxon>
        <taxon>Viridiplantae</taxon>
        <taxon>Streptophyta</taxon>
        <taxon>Embryophyta</taxon>
        <taxon>Tracheophyta</taxon>
        <taxon>Spermatophyta</taxon>
        <taxon>Magnoliopsida</taxon>
        <taxon>eudicotyledons</taxon>
        <taxon>Gunneridae</taxon>
        <taxon>Pentapetalae</taxon>
        <taxon>rosids</taxon>
        <taxon>fabids</taxon>
        <taxon>Fabales</taxon>
        <taxon>Fabaceae</taxon>
        <taxon>Papilionoideae</taxon>
        <taxon>50 kb inversion clade</taxon>
        <taxon>dalbergioids sensu lato</taxon>
        <taxon>Dalbergieae</taxon>
        <taxon>Pterocarpus clade</taxon>
        <taxon>Stylosanthes</taxon>
    </lineage>
</organism>